<protein>
    <submittedName>
        <fullName evidence="2">Uncharacterized protein</fullName>
    </submittedName>
</protein>
<dbReference type="Proteomes" id="UP000015105">
    <property type="component" value="Chromosome 3D"/>
</dbReference>
<reference evidence="2" key="4">
    <citation type="submission" date="2019-03" db="UniProtKB">
        <authorList>
            <consortium name="EnsemblPlants"/>
        </authorList>
    </citation>
    <scope>IDENTIFICATION</scope>
</reference>
<evidence type="ECO:0000313" key="3">
    <source>
        <dbReference type="Proteomes" id="UP000015105"/>
    </source>
</evidence>
<reference evidence="3" key="2">
    <citation type="journal article" date="2017" name="Nat. Plants">
        <title>The Aegilops tauschii genome reveals multiple impacts of transposons.</title>
        <authorList>
            <person name="Zhao G."/>
            <person name="Zou C."/>
            <person name="Li K."/>
            <person name="Wang K."/>
            <person name="Li T."/>
            <person name="Gao L."/>
            <person name="Zhang X."/>
            <person name="Wang H."/>
            <person name="Yang Z."/>
            <person name="Liu X."/>
            <person name="Jiang W."/>
            <person name="Mao L."/>
            <person name="Kong X."/>
            <person name="Jiao Y."/>
            <person name="Jia J."/>
        </authorList>
    </citation>
    <scope>NUCLEOTIDE SEQUENCE [LARGE SCALE GENOMIC DNA]</scope>
    <source>
        <strain evidence="3">cv. AL8/78</strain>
    </source>
</reference>
<feature type="region of interest" description="Disordered" evidence="1">
    <location>
        <begin position="1"/>
        <end position="25"/>
    </location>
</feature>
<sequence>PRRHRPPSRLRPAASSGSSEEAWRRRGLGRRIWGNRPSRLGKVTRGSGKSMVNCCCTSFWYVKIISKN</sequence>
<reference evidence="2" key="5">
    <citation type="journal article" date="2021" name="G3 (Bethesda)">
        <title>Aegilops tauschii genome assembly Aet v5.0 features greater sequence contiguity and improved annotation.</title>
        <authorList>
            <person name="Wang L."/>
            <person name="Zhu T."/>
            <person name="Rodriguez J.C."/>
            <person name="Deal K.R."/>
            <person name="Dubcovsky J."/>
            <person name="McGuire P.E."/>
            <person name="Lux T."/>
            <person name="Spannagl M."/>
            <person name="Mayer K.F.X."/>
            <person name="Baldrich P."/>
            <person name="Meyers B.C."/>
            <person name="Huo N."/>
            <person name="Gu Y.Q."/>
            <person name="Zhou H."/>
            <person name="Devos K.M."/>
            <person name="Bennetzen J.L."/>
            <person name="Unver T."/>
            <person name="Budak H."/>
            <person name="Gulick P.J."/>
            <person name="Galiba G."/>
            <person name="Kalapos B."/>
            <person name="Nelson D.R."/>
            <person name="Li P."/>
            <person name="You F.M."/>
            <person name="Luo M.C."/>
            <person name="Dvorak J."/>
        </authorList>
    </citation>
    <scope>NUCLEOTIDE SEQUENCE [LARGE SCALE GENOMIC DNA]</scope>
    <source>
        <strain evidence="2">cv. AL8/78</strain>
    </source>
</reference>
<accession>A0A453DVL5</accession>
<name>A0A453DVL5_AEGTS</name>
<reference evidence="2" key="3">
    <citation type="journal article" date="2017" name="Nature">
        <title>Genome sequence of the progenitor of the wheat D genome Aegilops tauschii.</title>
        <authorList>
            <person name="Luo M.C."/>
            <person name="Gu Y.Q."/>
            <person name="Puiu D."/>
            <person name="Wang H."/>
            <person name="Twardziok S.O."/>
            <person name="Deal K.R."/>
            <person name="Huo N."/>
            <person name="Zhu T."/>
            <person name="Wang L."/>
            <person name="Wang Y."/>
            <person name="McGuire P.E."/>
            <person name="Liu S."/>
            <person name="Long H."/>
            <person name="Ramasamy R.K."/>
            <person name="Rodriguez J.C."/>
            <person name="Van S.L."/>
            <person name="Yuan L."/>
            <person name="Wang Z."/>
            <person name="Xia Z."/>
            <person name="Xiao L."/>
            <person name="Anderson O.D."/>
            <person name="Ouyang S."/>
            <person name="Liang Y."/>
            <person name="Zimin A.V."/>
            <person name="Pertea G."/>
            <person name="Qi P."/>
            <person name="Bennetzen J.L."/>
            <person name="Dai X."/>
            <person name="Dawson M.W."/>
            <person name="Muller H.G."/>
            <person name="Kugler K."/>
            <person name="Rivarola-Duarte L."/>
            <person name="Spannagl M."/>
            <person name="Mayer K.F.X."/>
            <person name="Lu F.H."/>
            <person name="Bevan M.W."/>
            <person name="Leroy P."/>
            <person name="Li P."/>
            <person name="You F.M."/>
            <person name="Sun Q."/>
            <person name="Liu Z."/>
            <person name="Lyons E."/>
            <person name="Wicker T."/>
            <person name="Salzberg S.L."/>
            <person name="Devos K.M."/>
            <person name="Dvorak J."/>
        </authorList>
    </citation>
    <scope>NUCLEOTIDE SEQUENCE [LARGE SCALE GENOMIC DNA]</scope>
    <source>
        <strain evidence="2">cv. AL8/78</strain>
    </source>
</reference>
<proteinExistence type="predicted"/>
<keyword evidence="3" id="KW-1185">Reference proteome</keyword>
<organism evidence="2 3">
    <name type="scientific">Aegilops tauschii subsp. strangulata</name>
    <name type="common">Goatgrass</name>
    <dbReference type="NCBI Taxonomy" id="200361"/>
    <lineage>
        <taxon>Eukaryota</taxon>
        <taxon>Viridiplantae</taxon>
        <taxon>Streptophyta</taxon>
        <taxon>Embryophyta</taxon>
        <taxon>Tracheophyta</taxon>
        <taxon>Spermatophyta</taxon>
        <taxon>Magnoliopsida</taxon>
        <taxon>Liliopsida</taxon>
        <taxon>Poales</taxon>
        <taxon>Poaceae</taxon>
        <taxon>BOP clade</taxon>
        <taxon>Pooideae</taxon>
        <taxon>Triticodae</taxon>
        <taxon>Triticeae</taxon>
        <taxon>Triticinae</taxon>
        <taxon>Aegilops</taxon>
    </lineage>
</organism>
<reference evidence="3" key="1">
    <citation type="journal article" date="2014" name="Science">
        <title>Ancient hybridizations among the ancestral genomes of bread wheat.</title>
        <authorList>
            <consortium name="International Wheat Genome Sequencing Consortium,"/>
            <person name="Marcussen T."/>
            <person name="Sandve S.R."/>
            <person name="Heier L."/>
            <person name="Spannagl M."/>
            <person name="Pfeifer M."/>
            <person name="Jakobsen K.S."/>
            <person name="Wulff B.B."/>
            <person name="Steuernagel B."/>
            <person name="Mayer K.F."/>
            <person name="Olsen O.A."/>
        </authorList>
    </citation>
    <scope>NUCLEOTIDE SEQUENCE [LARGE SCALE GENOMIC DNA]</scope>
    <source>
        <strain evidence="3">cv. AL8/78</strain>
    </source>
</reference>
<feature type="compositionally biased region" description="Low complexity" evidence="1">
    <location>
        <begin position="10"/>
        <end position="19"/>
    </location>
</feature>
<evidence type="ECO:0000313" key="2">
    <source>
        <dbReference type="EnsemblPlants" id="AET3Gv20118100.5"/>
    </source>
</evidence>
<dbReference type="AlphaFoldDB" id="A0A453DVL5"/>
<evidence type="ECO:0000256" key="1">
    <source>
        <dbReference type="SAM" id="MobiDB-lite"/>
    </source>
</evidence>
<dbReference type="Gramene" id="AET3Gv20118100.5">
    <property type="protein sequence ID" value="AET3Gv20118100.5"/>
    <property type="gene ID" value="AET3Gv20118100"/>
</dbReference>
<dbReference type="EnsemblPlants" id="AET3Gv20118100.5">
    <property type="protein sequence ID" value="AET3Gv20118100.5"/>
    <property type="gene ID" value="AET3Gv20118100"/>
</dbReference>